<dbReference type="Proteomes" id="UP000182725">
    <property type="component" value="Unassembled WGS sequence"/>
</dbReference>
<name>A0A1H5KME8_9MICC</name>
<sequence>MPEIKDSNSGIDPEDSKAGMSVPEDSDSADAKAVPDAVTSPAASTLPEGAPEPIAAKKAEPAKVTKAETAAATKAEKKAAKVTKAEAAAATKAEKGASSPGRDTAKGQRRAKRTVRRRWPVVLAGTATLALAAVAVGAGTVFPGADATSVTSPIPHMLPVGEAMANCQGPTQLLAGSSAGTDPEFSANSSSTKSTVNAVVLSGTAGSLPGAAVEALDGKSSPLFTVSQPPSEPAPTSTELNGKPKMRAVVARDKSTGASSVLRIQPLGEEIPRGAGSVVVNSDDGDLAGLSAATCQTPSNELWLSGASTSVGRTAILAISNSSKSAATVSLDLYGSNGLVQTAAGKGLVVAAGAERSVVLSGLAPDQDLLSVHLKSSGGAVSAVIQESVLRGLTPGGVDYLAPVQAPSSTLTIPGVRVQAPDAAAKISGQSGYQDATTVLAVTVPGVGDSVVEVKAYGAKGQVALPNGGVFTATAGQVNELSLAGLPEGTYSLSVAADTAVTATARIVNSTKAGEATDLAYAPSTGRLGDTHLLTLPADVTSSLVFVAPEGTSTVSVVPISADGILGAAKTIEVEVGVTTTVNAADLLGSGAVSALVSVSGAPTYGSQLLTKSGSAGIAVLPISGTSTGTQAINITTGY</sequence>
<evidence type="ECO:0000313" key="4">
    <source>
        <dbReference type="Proteomes" id="UP000182725"/>
    </source>
</evidence>
<proteinExistence type="predicted"/>
<evidence type="ECO:0000256" key="1">
    <source>
        <dbReference type="SAM" id="MobiDB-lite"/>
    </source>
</evidence>
<keyword evidence="2" id="KW-0812">Transmembrane</keyword>
<keyword evidence="2" id="KW-0472">Membrane</keyword>
<dbReference type="RefSeq" id="WP_083360718.1">
    <property type="nucleotide sequence ID" value="NZ_FNTV01000001.1"/>
</dbReference>
<dbReference type="InterPro" id="IPR043777">
    <property type="entry name" value="DUF5719"/>
</dbReference>
<feature type="transmembrane region" description="Helical" evidence="2">
    <location>
        <begin position="119"/>
        <end position="142"/>
    </location>
</feature>
<protein>
    <submittedName>
        <fullName evidence="3">Uncharacterized protein</fullName>
    </submittedName>
</protein>
<organism evidence="3 4">
    <name type="scientific">Arthrobacter alpinus</name>
    <dbReference type="NCBI Taxonomy" id="656366"/>
    <lineage>
        <taxon>Bacteria</taxon>
        <taxon>Bacillati</taxon>
        <taxon>Actinomycetota</taxon>
        <taxon>Actinomycetes</taxon>
        <taxon>Micrococcales</taxon>
        <taxon>Micrococcaceae</taxon>
        <taxon>Arthrobacter</taxon>
    </lineage>
</organism>
<gene>
    <name evidence="3" type="ORF">SAMN04489740_2085</name>
</gene>
<dbReference type="Pfam" id="PF18986">
    <property type="entry name" value="DUF5719"/>
    <property type="match status" value="1"/>
</dbReference>
<evidence type="ECO:0000313" key="3">
    <source>
        <dbReference type="EMBL" id="SEE66026.1"/>
    </source>
</evidence>
<evidence type="ECO:0000256" key="2">
    <source>
        <dbReference type="SAM" id="Phobius"/>
    </source>
</evidence>
<feature type="compositionally biased region" description="Basic and acidic residues" evidence="1">
    <location>
        <begin position="55"/>
        <end position="66"/>
    </location>
</feature>
<keyword evidence="2" id="KW-1133">Transmembrane helix</keyword>
<reference evidence="3 4" key="1">
    <citation type="submission" date="2016-10" db="EMBL/GenBank/DDBJ databases">
        <authorList>
            <person name="de Groot N.N."/>
        </authorList>
    </citation>
    <scope>NUCLEOTIDE SEQUENCE [LARGE SCALE GENOMIC DNA]</scope>
    <source>
        <strain evidence="3 4">DSM 22274</strain>
    </source>
</reference>
<accession>A0A1H5KME8</accession>
<dbReference type="AlphaFoldDB" id="A0A1H5KME8"/>
<dbReference type="EMBL" id="FNTV01000001">
    <property type="protein sequence ID" value="SEE66026.1"/>
    <property type="molecule type" value="Genomic_DNA"/>
</dbReference>
<feature type="region of interest" description="Disordered" evidence="1">
    <location>
        <begin position="1"/>
        <end position="113"/>
    </location>
</feature>